<organism evidence="7 8">
    <name type="scientific">Flexivirga caeni</name>
    <dbReference type="NCBI Taxonomy" id="2294115"/>
    <lineage>
        <taxon>Bacteria</taxon>
        <taxon>Bacillati</taxon>
        <taxon>Actinomycetota</taxon>
        <taxon>Actinomycetes</taxon>
        <taxon>Micrococcales</taxon>
        <taxon>Dermacoccaceae</taxon>
        <taxon>Flexivirga</taxon>
    </lineage>
</organism>
<dbReference type="EC" id="5.4.99.9" evidence="7"/>
<evidence type="ECO:0000256" key="5">
    <source>
        <dbReference type="ARBA" id="ARBA00023235"/>
    </source>
</evidence>
<evidence type="ECO:0000256" key="3">
    <source>
        <dbReference type="ARBA" id="ARBA00022630"/>
    </source>
</evidence>
<dbReference type="Pfam" id="PF13450">
    <property type="entry name" value="NAD_binding_8"/>
    <property type="match status" value="1"/>
</dbReference>
<evidence type="ECO:0000313" key="8">
    <source>
        <dbReference type="Proteomes" id="UP000271678"/>
    </source>
</evidence>
<dbReference type="NCBIfam" id="TIGR00031">
    <property type="entry name" value="UDP-GALP_mutase"/>
    <property type="match status" value="1"/>
</dbReference>
<dbReference type="GO" id="GO:0005829">
    <property type="term" value="C:cytosol"/>
    <property type="evidence" value="ECO:0007669"/>
    <property type="project" value="TreeGrafter"/>
</dbReference>
<dbReference type="Proteomes" id="UP000271678">
    <property type="component" value="Unassembled WGS sequence"/>
</dbReference>
<dbReference type="GO" id="GO:0008767">
    <property type="term" value="F:UDP-galactopyranose mutase activity"/>
    <property type="evidence" value="ECO:0007669"/>
    <property type="project" value="UniProtKB-EC"/>
</dbReference>
<dbReference type="InterPro" id="IPR015899">
    <property type="entry name" value="UDP-GalPyranose_mutase_C"/>
</dbReference>
<name>A0A3M9M7T1_9MICO</name>
<dbReference type="SUPFAM" id="SSF54373">
    <property type="entry name" value="FAD-linked reductases, C-terminal domain"/>
    <property type="match status" value="1"/>
</dbReference>
<gene>
    <name evidence="7" type="primary">glf</name>
    <name evidence="7" type="ORF">EFY87_10530</name>
</gene>
<accession>A0A3M9M7T1</accession>
<evidence type="ECO:0000256" key="2">
    <source>
        <dbReference type="ARBA" id="ARBA00009321"/>
    </source>
</evidence>
<dbReference type="PANTHER" id="PTHR21197">
    <property type="entry name" value="UDP-GALACTOPYRANOSE MUTASE"/>
    <property type="match status" value="1"/>
</dbReference>
<keyword evidence="3" id="KW-0285">Flavoprotein</keyword>
<dbReference type="GO" id="GO:0050660">
    <property type="term" value="F:flavin adenine dinucleotide binding"/>
    <property type="evidence" value="ECO:0007669"/>
    <property type="project" value="TreeGrafter"/>
</dbReference>
<evidence type="ECO:0000259" key="6">
    <source>
        <dbReference type="Pfam" id="PF03275"/>
    </source>
</evidence>
<dbReference type="EMBL" id="RJJQ01000010">
    <property type="protein sequence ID" value="RNI21591.1"/>
    <property type="molecule type" value="Genomic_DNA"/>
</dbReference>
<comment type="cofactor">
    <cofactor evidence="1">
        <name>FAD</name>
        <dbReference type="ChEBI" id="CHEBI:57692"/>
    </cofactor>
</comment>
<reference evidence="7 8" key="1">
    <citation type="submission" date="2018-11" db="EMBL/GenBank/DDBJ databases">
        <title>Draft genome of Simplicispira Flexivirga sp. BO-16.</title>
        <authorList>
            <person name="Im W.T."/>
        </authorList>
    </citation>
    <scope>NUCLEOTIDE SEQUENCE [LARGE SCALE GENOMIC DNA]</scope>
    <source>
        <strain evidence="7 8">BO-16</strain>
    </source>
</reference>
<comment type="similarity">
    <text evidence="2">Belongs to the UDP-galactopyranose/dTDP-fucopyranose mutase family.</text>
</comment>
<dbReference type="PANTHER" id="PTHR21197:SF0">
    <property type="entry name" value="UDP-GALACTOPYRANOSE MUTASE"/>
    <property type="match status" value="1"/>
</dbReference>
<dbReference type="OrthoDB" id="9769600at2"/>
<comment type="caution">
    <text evidence="7">The sequence shown here is derived from an EMBL/GenBank/DDBJ whole genome shotgun (WGS) entry which is preliminary data.</text>
</comment>
<evidence type="ECO:0000256" key="4">
    <source>
        <dbReference type="ARBA" id="ARBA00022827"/>
    </source>
</evidence>
<dbReference type="SUPFAM" id="SSF51971">
    <property type="entry name" value="Nucleotide-binding domain"/>
    <property type="match status" value="1"/>
</dbReference>
<proteinExistence type="inferred from homology"/>
<dbReference type="AlphaFoldDB" id="A0A3M9M7T1"/>
<protein>
    <submittedName>
        <fullName evidence="7">UDP-galactopyranose mutase</fullName>
        <ecNumber evidence="7">5.4.99.9</ecNumber>
    </submittedName>
</protein>
<feature type="domain" description="UDP-galactopyranose mutase C-terminal" evidence="6">
    <location>
        <begin position="147"/>
        <end position="346"/>
    </location>
</feature>
<keyword evidence="5 7" id="KW-0413">Isomerase</keyword>
<dbReference type="Pfam" id="PF03275">
    <property type="entry name" value="GLF"/>
    <property type="match status" value="1"/>
</dbReference>
<keyword evidence="8" id="KW-1185">Reference proteome</keyword>
<dbReference type="InterPro" id="IPR004379">
    <property type="entry name" value="UDP-GALP_mutase"/>
</dbReference>
<keyword evidence="4" id="KW-0274">FAD</keyword>
<dbReference type="RefSeq" id="WP_123271439.1">
    <property type="nucleotide sequence ID" value="NZ_RJJQ01000010.1"/>
</dbReference>
<sequence length="379" mass="43118">MQIGIAGAGFSGAVLARELAEAGHQVVVHETRDHVAGNCHTERDAETGIMIHRYGPHIFHTGDERVWRYVNRFGVLQPYRHRVISTVGGSTYSLPVNLLTINQLFGTSLTPAQAREFIGSQSDQTIDEPQNFEEQALKMMGRKLYEAFFYGYTCKQWGLEPTQIPASVLRRLPLRFSYEDSYFAHPYQAIPRDGYTALVEQILDHPGVEVRLGTPYTHADHDRFDHSIWTGPLDAWFGHRFGRLGYRTLDFEEIRATGDYQGCAVMNYGDIDVPYTRISEHKHFAPWEEHESTVCFREFSRLAGEDDIPYYPIRMAQDKTLLQQYLDAARREPRVTFLGRLGTYRYLDMDVTIADALHAADALTSAISAGRPLPALLQD</sequence>
<evidence type="ECO:0000256" key="1">
    <source>
        <dbReference type="ARBA" id="ARBA00001974"/>
    </source>
</evidence>
<dbReference type="Gene3D" id="3.40.50.720">
    <property type="entry name" value="NAD(P)-binding Rossmann-like Domain"/>
    <property type="match status" value="3"/>
</dbReference>
<evidence type="ECO:0000313" key="7">
    <source>
        <dbReference type="EMBL" id="RNI21591.1"/>
    </source>
</evidence>